<evidence type="ECO:0000313" key="3">
    <source>
        <dbReference type="Proteomes" id="UP000642829"/>
    </source>
</evidence>
<sequence length="113" mass="12919">MNLNEIKTALISFEAEIEKMEKLWMDKPEGYIEAIIRDYSALKEKLKTEAAKVETNRGQQSATPEEIAFYFPAVNEAQLELYTRSGSKPSEKMMLHLAEASSQISHYRMGIET</sequence>
<accession>A0A8J3DF67</accession>
<reference evidence="2" key="2">
    <citation type="submission" date="2020-09" db="EMBL/GenBank/DDBJ databases">
        <authorList>
            <person name="Sun Q."/>
            <person name="Kim S."/>
        </authorList>
    </citation>
    <scope>NUCLEOTIDE SEQUENCE</scope>
    <source>
        <strain evidence="2">KCTC 12870</strain>
    </source>
</reference>
<evidence type="ECO:0000256" key="1">
    <source>
        <dbReference type="SAM" id="Coils"/>
    </source>
</evidence>
<protein>
    <submittedName>
        <fullName evidence="2">Uncharacterized protein</fullName>
    </submittedName>
</protein>
<keyword evidence="1" id="KW-0175">Coiled coil</keyword>
<dbReference type="AlphaFoldDB" id="A0A8J3DF67"/>
<reference evidence="2" key="1">
    <citation type="journal article" date="2014" name="Int. J. Syst. Evol. Microbiol.">
        <title>Complete genome sequence of Corynebacterium casei LMG S-19264T (=DSM 44701T), isolated from a smear-ripened cheese.</title>
        <authorList>
            <consortium name="US DOE Joint Genome Institute (JGI-PGF)"/>
            <person name="Walter F."/>
            <person name="Albersmeier A."/>
            <person name="Kalinowski J."/>
            <person name="Ruckert C."/>
        </authorList>
    </citation>
    <scope>NUCLEOTIDE SEQUENCE</scope>
    <source>
        <strain evidence="2">KCTC 12870</strain>
    </source>
</reference>
<organism evidence="2 3">
    <name type="scientific">Cerasicoccus arenae</name>
    <dbReference type="NCBI Taxonomy" id="424488"/>
    <lineage>
        <taxon>Bacteria</taxon>
        <taxon>Pseudomonadati</taxon>
        <taxon>Verrucomicrobiota</taxon>
        <taxon>Opitutia</taxon>
        <taxon>Puniceicoccales</taxon>
        <taxon>Cerasicoccaceae</taxon>
        <taxon>Cerasicoccus</taxon>
    </lineage>
</organism>
<dbReference type="Proteomes" id="UP000642829">
    <property type="component" value="Unassembled WGS sequence"/>
</dbReference>
<proteinExistence type="predicted"/>
<dbReference type="EMBL" id="BMXG01000003">
    <property type="protein sequence ID" value="GHB93792.1"/>
    <property type="molecule type" value="Genomic_DNA"/>
</dbReference>
<evidence type="ECO:0000313" key="2">
    <source>
        <dbReference type="EMBL" id="GHB93792.1"/>
    </source>
</evidence>
<dbReference type="RefSeq" id="WP_189511850.1">
    <property type="nucleotide sequence ID" value="NZ_BMXG01000003.1"/>
</dbReference>
<keyword evidence="3" id="KW-1185">Reference proteome</keyword>
<name>A0A8J3DF67_9BACT</name>
<gene>
    <name evidence="2" type="ORF">GCM10007047_06660</name>
</gene>
<feature type="coiled-coil region" evidence="1">
    <location>
        <begin position="3"/>
        <end position="56"/>
    </location>
</feature>
<comment type="caution">
    <text evidence="2">The sequence shown here is derived from an EMBL/GenBank/DDBJ whole genome shotgun (WGS) entry which is preliminary data.</text>
</comment>